<feature type="region of interest" description="Disordered" evidence="1">
    <location>
        <begin position="44"/>
        <end position="70"/>
    </location>
</feature>
<sequence>MPGGKPDHHAGAGRSEGAVSAPGRGCLARVVLRLEMLWRRGAVSGAKGDECGTPDNLQPEGALTVRRRAM</sequence>
<dbReference type="Proteomes" id="UP000604473">
    <property type="component" value="Unassembled WGS sequence"/>
</dbReference>
<evidence type="ECO:0000256" key="1">
    <source>
        <dbReference type="SAM" id="MobiDB-lite"/>
    </source>
</evidence>
<organism evidence="2 3">
    <name type="scientific">Rhodovulum sulfidophilum</name>
    <name type="common">Rhodobacter sulfidophilus</name>
    <dbReference type="NCBI Taxonomy" id="35806"/>
    <lineage>
        <taxon>Bacteria</taxon>
        <taxon>Pseudomonadati</taxon>
        <taxon>Pseudomonadota</taxon>
        <taxon>Alphaproteobacteria</taxon>
        <taxon>Rhodobacterales</taxon>
        <taxon>Paracoccaceae</taxon>
        <taxon>Rhodovulum</taxon>
    </lineage>
</organism>
<evidence type="ECO:0000313" key="2">
    <source>
        <dbReference type="EMBL" id="MBL3608464.1"/>
    </source>
</evidence>
<name>A0ABS1RQX0_RHOSU</name>
<gene>
    <name evidence="2" type="ORF">JMM60_06530</name>
</gene>
<accession>A0ABS1RQX0</accession>
<protein>
    <submittedName>
        <fullName evidence="2">Uncharacterized protein</fullName>
    </submittedName>
</protein>
<feature type="compositionally biased region" description="Basic and acidic residues" evidence="1">
    <location>
        <begin position="1"/>
        <end position="10"/>
    </location>
</feature>
<reference evidence="2 3" key="1">
    <citation type="submission" date="2021-01" db="EMBL/GenBank/DDBJ databases">
        <title>Draft genomes of Rhodovulum sulfidophilum.</title>
        <authorList>
            <person name="Guzman M.S."/>
        </authorList>
    </citation>
    <scope>NUCLEOTIDE SEQUENCE [LARGE SCALE GENOMIC DNA]</scope>
    <source>
        <strain evidence="2 3">AB35</strain>
    </source>
</reference>
<keyword evidence="3" id="KW-1185">Reference proteome</keyword>
<feature type="region of interest" description="Disordered" evidence="1">
    <location>
        <begin position="1"/>
        <end position="21"/>
    </location>
</feature>
<comment type="caution">
    <text evidence="2">The sequence shown here is derived from an EMBL/GenBank/DDBJ whole genome shotgun (WGS) entry which is preliminary data.</text>
</comment>
<dbReference type="EMBL" id="JAESJJ010000005">
    <property type="protein sequence ID" value="MBL3608464.1"/>
    <property type="molecule type" value="Genomic_DNA"/>
</dbReference>
<dbReference type="RefSeq" id="WP_202248153.1">
    <property type="nucleotide sequence ID" value="NZ_JAESJJ010000005.1"/>
</dbReference>
<evidence type="ECO:0000313" key="3">
    <source>
        <dbReference type="Proteomes" id="UP000604473"/>
    </source>
</evidence>
<proteinExistence type="predicted"/>